<dbReference type="Proteomes" id="UP001596084">
    <property type="component" value="Unassembled WGS sequence"/>
</dbReference>
<reference evidence="2" key="1">
    <citation type="journal article" date="2019" name="Int. J. Syst. Evol. Microbiol.">
        <title>The Global Catalogue of Microorganisms (GCM) 10K type strain sequencing project: providing services to taxonomists for standard genome sequencing and annotation.</title>
        <authorList>
            <consortium name="The Broad Institute Genomics Platform"/>
            <consortium name="The Broad Institute Genome Sequencing Center for Infectious Disease"/>
            <person name="Wu L."/>
            <person name="Ma J."/>
        </authorList>
    </citation>
    <scope>NUCLEOTIDE SEQUENCE [LARGE SCALE GENOMIC DNA]</scope>
    <source>
        <strain evidence="2">CGMCC 4.7277</strain>
    </source>
</reference>
<gene>
    <name evidence="1" type="ORF">ACFPP7_07745</name>
</gene>
<dbReference type="EMBL" id="JBHSMX010000011">
    <property type="protein sequence ID" value="MFC5520812.1"/>
    <property type="molecule type" value="Genomic_DNA"/>
</dbReference>
<evidence type="ECO:0000313" key="2">
    <source>
        <dbReference type="Proteomes" id="UP001596084"/>
    </source>
</evidence>
<organism evidence="1 2">
    <name type="scientific">Polaromonas jejuensis</name>
    <dbReference type="NCBI Taxonomy" id="457502"/>
    <lineage>
        <taxon>Bacteria</taxon>
        <taxon>Pseudomonadati</taxon>
        <taxon>Pseudomonadota</taxon>
        <taxon>Betaproteobacteria</taxon>
        <taxon>Burkholderiales</taxon>
        <taxon>Comamonadaceae</taxon>
        <taxon>Polaromonas</taxon>
    </lineage>
</organism>
<comment type="caution">
    <text evidence="1">The sequence shown here is derived from an EMBL/GenBank/DDBJ whole genome shotgun (WGS) entry which is preliminary data.</text>
</comment>
<sequence>MTSPAAIDTVEELHRPRVRLLGSAYSARAFEIRDFLSRSVVTYDWVELDEAAARRILGIRLAGSARELVVARCRTPIETSTAFLP</sequence>
<evidence type="ECO:0000313" key="1">
    <source>
        <dbReference type="EMBL" id="MFC5520812.1"/>
    </source>
</evidence>
<accession>A0ABW0QA93</accession>
<name>A0ABW0QA93_9BURK</name>
<keyword evidence="2" id="KW-1185">Reference proteome</keyword>
<proteinExistence type="predicted"/>
<dbReference type="RefSeq" id="WP_068831095.1">
    <property type="nucleotide sequence ID" value="NZ_JBHSMX010000011.1"/>
</dbReference>
<protein>
    <submittedName>
        <fullName evidence="1">Uncharacterized protein</fullName>
    </submittedName>
</protein>